<evidence type="ECO:0000256" key="1">
    <source>
        <dbReference type="SAM" id="SignalP"/>
    </source>
</evidence>
<protein>
    <submittedName>
        <fullName evidence="2">Uncharacterized protein</fullName>
    </submittedName>
</protein>
<evidence type="ECO:0000313" key="2">
    <source>
        <dbReference type="EMBL" id="KAG2218453.1"/>
    </source>
</evidence>
<accession>A0A8H7VJ75</accession>
<dbReference type="Proteomes" id="UP000646827">
    <property type="component" value="Unassembled WGS sequence"/>
</dbReference>
<reference evidence="2 3" key="1">
    <citation type="submission" date="2020-12" db="EMBL/GenBank/DDBJ databases">
        <title>Metabolic potential, ecology and presence of endohyphal bacteria is reflected in genomic diversity of Mucoromycotina.</title>
        <authorList>
            <person name="Muszewska A."/>
            <person name="Okrasinska A."/>
            <person name="Steczkiewicz K."/>
            <person name="Drgas O."/>
            <person name="Orlowska M."/>
            <person name="Perlinska-Lenart U."/>
            <person name="Aleksandrzak-Piekarczyk T."/>
            <person name="Szatraj K."/>
            <person name="Zielenkiewicz U."/>
            <person name="Pilsyk S."/>
            <person name="Malc E."/>
            <person name="Mieczkowski P."/>
            <person name="Kruszewska J.S."/>
            <person name="Biernat P."/>
            <person name="Pawlowska J."/>
        </authorList>
    </citation>
    <scope>NUCLEOTIDE SEQUENCE [LARGE SCALE GENOMIC DNA]</scope>
    <source>
        <strain evidence="2 3">CBS 142.35</strain>
    </source>
</reference>
<name>A0A8H7VJ75_9FUNG</name>
<evidence type="ECO:0000313" key="3">
    <source>
        <dbReference type="Proteomes" id="UP000646827"/>
    </source>
</evidence>
<feature type="chain" id="PRO_5034833973" evidence="1">
    <location>
        <begin position="22"/>
        <end position="234"/>
    </location>
</feature>
<comment type="caution">
    <text evidence="2">The sequence shown here is derived from an EMBL/GenBank/DDBJ whole genome shotgun (WGS) entry which is preliminary data.</text>
</comment>
<proteinExistence type="predicted"/>
<feature type="signal peptide" evidence="1">
    <location>
        <begin position="1"/>
        <end position="21"/>
    </location>
</feature>
<dbReference type="EMBL" id="JAEPRB010000229">
    <property type="protein sequence ID" value="KAG2218453.1"/>
    <property type="molecule type" value="Genomic_DNA"/>
</dbReference>
<dbReference type="AlphaFoldDB" id="A0A8H7VJ75"/>
<sequence length="234" mass="25117">MRFITLSAAIAALLAIATVQAAPAAQDQDAKQVLPTPGNNSTAPAPISLTTAQLNQCITQIVDKDVKLCDLTQLDGLNFPEKKDKKNDVPPPVKINDRIIELDALTTLVSKATDKLNDKGKTVNVNSVQESVTDLVKNLPGDQQVNSASLNKRVDKESSASGDKTKTEILAKSGMSYDQVKSLVGKALTQLKVNPPVAKNLKPKIKKSICETLTEHHIECDKILPYLAKEGSLA</sequence>
<keyword evidence="3" id="KW-1185">Reference proteome</keyword>
<gene>
    <name evidence="2" type="ORF">INT45_003640</name>
</gene>
<dbReference type="OrthoDB" id="10345960at2759"/>
<organism evidence="2 3">
    <name type="scientific">Circinella minor</name>
    <dbReference type="NCBI Taxonomy" id="1195481"/>
    <lineage>
        <taxon>Eukaryota</taxon>
        <taxon>Fungi</taxon>
        <taxon>Fungi incertae sedis</taxon>
        <taxon>Mucoromycota</taxon>
        <taxon>Mucoromycotina</taxon>
        <taxon>Mucoromycetes</taxon>
        <taxon>Mucorales</taxon>
        <taxon>Lichtheimiaceae</taxon>
        <taxon>Circinella</taxon>
    </lineage>
</organism>
<keyword evidence="1" id="KW-0732">Signal</keyword>